<reference evidence="1 2" key="1">
    <citation type="submission" date="2014-09" db="EMBL/GenBank/DDBJ databases">
        <title>Sporocytophaga myxococcoides PG-01 genome sequencing.</title>
        <authorList>
            <person name="Liu L."/>
            <person name="Gao P.J."/>
            <person name="Chen G.J."/>
            <person name="Wang L.S."/>
        </authorList>
    </citation>
    <scope>NUCLEOTIDE SEQUENCE [LARGE SCALE GENOMIC DNA]</scope>
    <source>
        <strain evidence="1 2">PG-01</strain>
    </source>
</reference>
<evidence type="ECO:0000313" key="2">
    <source>
        <dbReference type="Proteomes" id="UP000030185"/>
    </source>
</evidence>
<organism evidence="1 2">
    <name type="scientific">Sporocytophaga myxococcoides</name>
    <dbReference type="NCBI Taxonomy" id="153721"/>
    <lineage>
        <taxon>Bacteria</taxon>
        <taxon>Pseudomonadati</taxon>
        <taxon>Bacteroidota</taxon>
        <taxon>Cytophagia</taxon>
        <taxon>Cytophagales</taxon>
        <taxon>Cytophagaceae</taxon>
        <taxon>Sporocytophaga</taxon>
    </lineage>
</organism>
<keyword evidence="2" id="KW-1185">Reference proteome</keyword>
<proteinExistence type="predicted"/>
<dbReference type="STRING" id="153721.MYP_4852"/>
<dbReference type="EMBL" id="BBLT01000014">
    <property type="protein sequence ID" value="GAL87622.1"/>
    <property type="molecule type" value="Genomic_DNA"/>
</dbReference>
<dbReference type="Proteomes" id="UP000030185">
    <property type="component" value="Unassembled WGS sequence"/>
</dbReference>
<evidence type="ECO:0000313" key="1">
    <source>
        <dbReference type="EMBL" id="GAL87622.1"/>
    </source>
</evidence>
<comment type="caution">
    <text evidence="1">The sequence shown here is derived from an EMBL/GenBank/DDBJ whole genome shotgun (WGS) entry which is preliminary data.</text>
</comment>
<gene>
    <name evidence="1" type="ORF">MYP_4852</name>
</gene>
<protein>
    <submittedName>
        <fullName evidence="1">Uncharacterized protein</fullName>
    </submittedName>
</protein>
<accession>A0A098LMI4</accession>
<sequence length="75" mass="8367">MAPDLASGDMVKKGVAVVIGFRSTSCPPKVNPEPWPKVIWLVSTTMLKLKNNLFIIAVNLNFKIKILNQLLVKNY</sequence>
<dbReference type="AlphaFoldDB" id="A0A098LMI4"/>
<name>A0A098LMI4_9BACT</name>